<name>A0A6I1MRF6_9CLOT</name>
<dbReference type="OrthoDB" id="307526at2"/>
<dbReference type="SUPFAM" id="SSF55729">
    <property type="entry name" value="Acyl-CoA N-acyltransferases (Nat)"/>
    <property type="match status" value="1"/>
</dbReference>
<evidence type="ECO:0000313" key="2">
    <source>
        <dbReference type="EMBL" id="MPQ45300.1"/>
    </source>
</evidence>
<accession>A0A6I1MRF6</accession>
<dbReference type="CDD" id="cd04301">
    <property type="entry name" value="NAT_SF"/>
    <property type="match status" value="1"/>
</dbReference>
<proteinExistence type="predicted"/>
<dbReference type="Gene3D" id="3.40.630.30">
    <property type="match status" value="1"/>
</dbReference>
<dbReference type="EMBL" id="WHJC01000572">
    <property type="protein sequence ID" value="MPQ45300.1"/>
    <property type="molecule type" value="Genomic_DNA"/>
</dbReference>
<dbReference type="PANTHER" id="PTHR43451:SF1">
    <property type="entry name" value="ACETYLTRANSFERASE"/>
    <property type="match status" value="1"/>
</dbReference>
<dbReference type="Proteomes" id="UP000430345">
    <property type="component" value="Unassembled WGS sequence"/>
</dbReference>
<dbReference type="InterPro" id="IPR000182">
    <property type="entry name" value="GNAT_dom"/>
</dbReference>
<dbReference type="InterPro" id="IPR016181">
    <property type="entry name" value="Acyl_CoA_acyltransferase"/>
</dbReference>
<dbReference type="GO" id="GO:0016747">
    <property type="term" value="F:acyltransferase activity, transferring groups other than amino-acyl groups"/>
    <property type="evidence" value="ECO:0007669"/>
    <property type="project" value="InterPro"/>
</dbReference>
<reference evidence="2 3" key="1">
    <citation type="submission" date="2019-10" db="EMBL/GenBank/DDBJ databases">
        <title>The Genome Sequence of Clostridium tarantellae Isolated from Fish Brain.</title>
        <authorList>
            <person name="Bano L."/>
            <person name="Kiel M."/>
            <person name="Sales G."/>
            <person name="Doxey A.C."/>
            <person name="Mansfield M.J."/>
            <person name="Schiavone M."/>
            <person name="Rossetto O."/>
            <person name="Pirazzini M."/>
            <person name="Dobrindt U."/>
            <person name="Montecucco C."/>
        </authorList>
    </citation>
    <scope>NUCLEOTIDE SEQUENCE [LARGE SCALE GENOMIC DNA]</scope>
    <source>
        <strain evidence="2 3">DSM 3997</strain>
    </source>
</reference>
<dbReference type="Pfam" id="PF13673">
    <property type="entry name" value="Acetyltransf_10"/>
    <property type="match status" value="1"/>
</dbReference>
<dbReference type="RefSeq" id="WP_152892446.1">
    <property type="nucleotide sequence ID" value="NZ_WHJC01000572.1"/>
</dbReference>
<sequence length="230" mass="27232">MIFTELQKKHIKNLLDLVWKVFKEFNGKDCSEEGIEEFKNFIEYECVLERFYKGELKFYGAIDNDNLIGVIATKNINHICLLFIDKNYHKKGIGKKLFKMVEDVCKTKNIIKITVNSSPYSVSFYKKIGFTVKNKEKTINGIRFIPMEYLINNISLKLFTYLKAKEKNCNIMLKDNYENNEKNLKEIKNIINIVQKVKKYLNLYILNEKKLNEKNLLKLLDYLIIISKDN</sequence>
<evidence type="ECO:0000313" key="3">
    <source>
        <dbReference type="Proteomes" id="UP000430345"/>
    </source>
</evidence>
<protein>
    <submittedName>
        <fullName evidence="2">GNAT family N-acetyltransferase</fullName>
    </submittedName>
</protein>
<dbReference type="PROSITE" id="PS51186">
    <property type="entry name" value="GNAT"/>
    <property type="match status" value="1"/>
</dbReference>
<feature type="domain" description="N-acetyltransferase" evidence="1">
    <location>
        <begin position="1"/>
        <end position="152"/>
    </location>
</feature>
<feature type="non-terminal residue" evidence="2">
    <location>
        <position position="230"/>
    </location>
</feature>
<gene>
    <name evidence="2" type="ORF">GBZ86_16410</name>
</gene>
<evidence type="ECO:0000259" key="1">
    <source>
        <dbReference type="PROSITE" id="PS51186"/>
    </source>
</evidence>
<keyword evidence="2" id="KW-0808">Transferase</keyword>
<dbReference type="AlphaFoldDB" id="A0A6I1MRF6"/>
<dbReference type="InterPro" id="IPR052564">
    <property type="entry name" value="N-acetyltrans/Recomb-assoc"/>
</dbReference>
<organism evidence="2 3">
    <name type="scientific">Clostridium tarantellae</name>
    <dbReference type="NCBI Taxonomy" id="39493"/>
    <lineage>
        <taxon>Bacteria</taxon>
        <taxon>Bacillati</taxon>
        <taxon>Bacillota</taxon>
        <taxon>Clostridia</taxon>
        <taxon>Eubacteriales</taxon>
        <taxon>Clostridiaceae</taxon>
        <taxon>Clostridium</taxon>
    </lineage>
</organism>
<keyword evidence="3" id="KW-1185">Reference proteome</keyword>
<comment type="caution">
    <text evidence="2">The sequence shown here is derived from an EMBL/GenBank/DDBJ whole genome shotgun (WGS) entry which is preliminary data.</text>
</comment>
<dbReference type="PANTHER" id="PTHR43451">
    <property type="entry name" value="ACETYLTRANSFERASE (GNAT) FAMILY PROTEIN"/>
    <property type="match status" value="1"/>
</dbReference>